<dbReference type="RefSeq" id="YP_009394043.1">
    <property type="nucleotide sequence ID" value="NC_035271.1"/>
</dbReference>
<dbReference type="EMBL" id="MF101424">
    <property type="protein sequence ID" value="ARW62605.1"/>
    <property type="molecule type" value="Genomic_DNA"/>
</dbReference>
<geneLocation type="chloroplast" evidence="2"/>
<dbReference type="InterPro" id="IPR017077">
    <property type="entry name" value="Uncharacterised_Ycf55_algae"/>
</dbReference>
<keyword evidence="1" id="KW-0812">Transmembrane</keyword>
<sequence length="311" mass="37802">MIRYWPNQRSISLNNAIVDIFFSIERKITSNLQNRSKQYLYIDILNNLTRYELFTIILNEFKQLVLDLVELNLNKNNLKKLNQKIWLIFIDRVIKKFSFRLEYKPILYTISLRKEYSELIEYLLIYLTLGSSQIDNNIFLFETIYTPYYHVQILFENFIIKISNITVKNLIYQLKDSTKINQFLKTKKVCDRLYSSNRSIILFLNNLKWQNFIYSYVQETRSLYNERKKIFLVSSNGIIIKYIYFSQLNKLNKINNFKTFFLFWLEVKDLIIPKTEKILIQLGKYFIYFSINLFSNIILLFIRITIFYLKN</sequence>
<name>A0A1Z1M9Z8_RHOCN</name>
<reference evidence="2" key="1">
    <citation type="journal article" date="2017" name="J. Phycol.">
        <title>Analysis of chloroplast genomes and a supermatrix inform reclassification of the Rhodomelaceae (Rhodophyta).</title>
        <authorList>
            <person name="Diaz-Tapia P."/>
            <person name="Maggs C.A."/>
            <person name="West J.A."/>
            <person name="Verbruggen H."/>
        </authorList>
    </citation>
    <scope>NUCLEOTIDE SEQUENCE</scope>
    <source>
        <strain evidence="2">PD508</strain>
    </source>
</reference>
<evidence type="ECO:0000256" key="1">
    <source>
        <dbReference type="SAM" id="Phobius"/>
    </source>
</evidence>
<keyword evidence="2" id="KW-0934">Plastid</keyword>
<proteinExistence type="predicted"/>
<keyword evidence="1" id="KW-0472">Membrane</keyword>
<accession>A0A1Z1M9Z8</accession>
<evidence type="ECO:0008006" key="3">
    <source>
        <dbReference type="Google" id="ProtNLM"/>
    </source>
</evidence>
<feature type="transmembrane region" description="Helical" evidence="1">
    <location>
        <begin position="285"/>
        <end position="309"/>
    </location>
</feature>
<organism evidence="2">
    <name type="scientific">Rhodomela confervoides</name>
    <name type="common">Red alga</name>
    <dbReference type="NCBI Taxonomy" id="35163"/>
    <lineage>
        <taxon>Eukaryota</taxon>
        <taxon>Rhodophyta</taxon>
        <taxon>Florideophyceae</taxon>
        <taxon>Rhodymeniophycidae</taxon>
        <taxon>Ceramiales</taxon>
        <taxon>Rhodomelaceae</taxon>
        <taxon>Rhodomela</taxon>
    </lineage>
</organism>
<dbReference type="InterPro" id="IPR022552">
    <property type="entry name" value="UPF_Ycf55"/>
</dbReference>
<dbReference type="AlphaFoldDB" id="A0A1Z1M9Z8"/>
<dbReference type="Pfam" id="PF12452">
    <property type="entry name" value="DUF3685"/>
    <property type="match status" value="1"/>
</dbReference>
<keyword evidence="2" id="KW-0150">Chloroplast</keyword>
<keyword evidence="1" id="KW-1133">Transmembrane helix</keyword>
<dbReference type="GeneID" id="33355840"/>
<evidence type="ECO:0000313" key="2">
    <source>
        <dbReference type="EMBL" id="ARW62605.1"/>
    </source>
</evidence>
<gene>
    <name evidence="2" type="primary">ycf55</name>
</gene>
<protein>
    <recommendedName>
        <fullName evidence="3">Ycf55</fullName>
    </recommendedName>
</protein>
<dbReference type="PIRSF" id="PIRSF036962">
    <property type="entry name" value="UCP036962_SignTr_Ycf55"/>
    <property type="match status" value="1"/>
</dbReference>